<reference evidence="3" key="1">
    <citation type="submission" date="2023-02" db="EMBL/GenBank/DDBJ databases">
        <title>Identification and recombinant expression of a fungal hydrolase from Papiliotrema laurentii that hydrolyzes apple cutin and clears colloidal polyester polyurethane.</title>
        <authorList>
            <consortium name="DOE Joint Genome Institute"/>
            <person name="Roman V.A."/>
            <person name="Bojanowski C."/>
            <person name="Crable B.R."/>
            <person name="Wagner D.N."/>
            <person name="Hung C.S."/>
            <person name="Nadeau L.J."/>
            <person name="Schratz L."/>
            <person name="Haridas S."/>
            <person name="Pangilinan J."/>
            <person name="Lipzen A."/>
            <person name="Na H."/>
            <person name="Yan M."/>
            <person name="Ng V."/>
            <person name="Grigoriev I.V."/>
            <person name="Spatafora J.W."/>
            <person name="Barlow D."/>
            <person name="Biffinger J."/>
            <person name="Kelley-Loughnane N."/>
            <person name="Varaljay V.A."/>
            <person name="Crookes-Goodson W.J."/>
        </authorList>
    </citation>
    <scope>NUCLEOTIDE SEQUENCE</scope>
    <source>
        <strain evidence="3">5307AH</strain>
    </source>
</reference>
<sequence>MLPLQTLLPLLLVPLAHGLVVPPPPGGLTKVIKKDLEARQSPEIVAALLETYYSVSGTHSDDETVNLDWQLVATPAEDDTNYWERRDGTKRDGTKRDGTKRDGTKRDGTKRDGTKRDGTKRDGTKRDGTKRDGTKRDGTKRDGTKRDGTKRDEFDTSAWGKREENKNGGRGRRAWGAVIDDDLPPADDHTGKRDGGHHERAYAAAEGTAAWGKREGEGEA</sequence>
<keyword evidence="4" id="KW-1185">Reference proteome</keyword>
<dbReference type="EMBL" id="JAODAN010000001">
    <property type="protein sequence ID" value="KAK1927159.1"/>
    <property type="molecule type" value="Genomic_DNA"/>
</dbReference>
<evidence type="ECO:0000313" key="3">
    <source>
        <dbReference type="EMBL" id="KAK1927159.1"/>
    </source>
</evidence>
<proteinExistence type="predicted"/>
<keyword evidence="2" id="KW-0732">Signal</keyword>
<dbReference type="AlphaFoldDB" id="A0AAD9L9C1"/>
<comment type="caution">
    <text evidence="3">The sequence shown here is derived from an EMBL/GenBank/DDBJ whole genome shotgun (WGS) entry which is preliminary data.</text>
</comment>
<protein>
    <submittedName>
        <fullName evidence="3">Uncharacterized protein</fullName>
    </submittedName>
</protein>
<feature type="signal peptide" evidence="2">
    <location>
        <begin position="1"/>
        <end position="18"/>
    </location>
</feature>
<feature type="chain" id="PRO_5042039703" evidence="2">
    <location>
        <begin position="19"/>
        <end position="220"/>
    </location>
</feature>
<organism evidence="3 4">
    <name type="scientific">Papiliotrema laurentii</name>
    <name type="common">Cryptococcus laurentii</name>
    <dbReference type="NCBI Taxonomy" id="5418"/>
    <lineage>
        <taxon>Eukaryota</taxon>
        <taxon>Fungi</taxon>
        <taxon>Dikarya</taxon>
        <taxon>Basidiomycota</taxon>
        <taxon>Agaricomycotina</taxon>
        <taxon>Tremellomycetes</taxon>
        <taxon>Tremellales</taxon>
        <taxon>Rhynchogastremaceae</taxon>
        <taxon>Papiliotrema</taxon>
    </lineage>
</organism>
<feature type="region of interest" description="Disordered" evidence="1">
    <location>
        <begin position="80"/>
        <end position="220"/>
    </location>
</feature>
<gene>
    <name evidence="3" type="ORF">DB88DRAFT_543640</name>
</gene>
<evidence type="ECO:0000256" key="2">
    <source>
        <dbReference type="SAM" id="SignalP"/>
    </source>
</evidence>
<evidence type="ECO:0000313" key="4">
    <source>
        <dbReference type="Proteomes" id="UP001182556"/>
    </source>
</evidence>
<accession>A0AAD9L9C1</accession>
<dbReference type="Proteomes" id="UP001182556">
    <property type="component" value="Unassembled WGS sequence"/>
</dbReference>
<name>A0AAD9L9C1_PAPLA</name>
<evidence type="ECO:0000256" key="1">
    <source>
        <dbReference type="SAM" id="MobiDB-lite"/>
    </source>
</evidence>
<feature type="compositionally biased region" description="Basic and acidic residues" evidence="1">
    <location>
        <begin position="82"/>
        <end position="167"/>
    </location>
</feature>
<feature type="compositionally biased region" description="Basic and acidic residues" evidence="1">
    <location>
        <begin position="186"/>
        <end position="201"/>
    </location>
</feature>